<dbReference type="RefSeq" id="WP_096578887.1">
    <property type="nucleotide sequence ID" value="NZ_CAWNJS010000001.1"/>
</dbReference>
<evidence type="ECO:0000313" key="3">
    <source>
        <dbReference type="Proteomes" id="UP000218785"/>
    </source>
</evidence>
<sequence length="238" mass="26847">MRRRTRSLPINDTFSIWTSFTDLMSNAFMIITLLLLLVIARNSKSINDSRISTGDEEKPTIIELPAEKYEFKSGSAVLPQNLKKDINQNGIILKEIENNIKQIENSNKKVDVIEVIGHTDGEEVGSLNCSDRNGGNLDTKLEEVATHNKDVSILCPGSNADLGLMRALAVVKELQNVQRQRKSGLFKRLKFRAYSAAQLLLPDDQGFAPPDRRDNPKRRRIEIRFAQLGQYKTPGNNR</sequence>
<dbReference type="EMBL" id="AP018248">
    <property type="protein sequence ID" value="BAZ00186.1"/>
    <property type="molecule type" value="Genomic_DNA"/>
</dbReference>
<dbReference type="AlphaFoldDB" id="A0A1Z4N3A4"/>
<organism evidence="2 3">
    <name type="scientific">Tolypothrix tenuis PCC 7101</name>
    <dbReference type="NCBI Taxonomy" id="231146"/>
    <lineage>
        <taxon>Bacteria</taxon>
        <taxon>Bacillati</taxon>
        <taxon>Cyanobacteriota</taxon>
        <taxon>Cyanophyceae</taxon>
        <taxon>Nostocales</taxon>
        <taxon>Tolypothrichaceae</taxon>
        <taxon>Tolypothrix</taxon>
    </lineage>
</organism>
<name>A0A1Z4N3A4_9CYAN</name>
<evidence type="ECO:0008006" key="4">
    <source>
        <dbReference type="Google" id="ProtNLM"/>
    </source>
</evidence>
<keyword evidence="1" id="KW-0472">Membrane</keyword>
<proteinExistence type="predicted"/>
<keyword evidence="3" id="KW-1185">Reference proteome</keyword>
<protein>
    <recommendedName>
        <fullName evidence="4">OmpA-like domain-containing protein</fullName>
    </recommendedName>
</protein>
<dbReference type="Proteomes" id="UP000218785">
    <property type="component" value="Chromosome"/>
</dbReference>
<reference evidence="2 3" key="1">
    <citation type="submission" date="2017-06" db="EMBL/GenBank/DDBJ databases">
        <title>Genome sequencing of cyanobaciteial culture collection at National Institute for Environmental Studies (NIES).</title>
        <authorList>
            <person name="Hirose Y."/>
            <person name="Shimura Y."/>
            <person name="Fujisawa T."/>
            <person name="Nakamura Y."/>
            <person name="Kawachi M."/>
        </authorList>
    </citation>
    <scope>NUCLEOTIDE SEQUENCE [LARGE SCALE GENOMIC DNA]</scope>
    <source>
        <strain evidence="2 3">NIES-37</strain>
    </source>
</reference>
<evidence type="ECO:0000313" key="2">
    <source>
        <dbReference type="EMBL" id="BAZ00186.1"/>
    </source>
</evidence>
<keyword evidence="1" id="KW-0812">Transmembrane</keyword>
<dbReference type="Gene3D" id="3.30.1330.60">
    <property type="entry name" value="OmpA-like domain"/>
    <property type="match status" value="1"/>
</dbReference>
<dbReference type="KEGG" id="ttq:NIES37_41750"/>
<keyword evidence="1" id="KW-1133">Transmembrane helix</keyword>
<dbReference type="SUPFAM" id="SSF103088">
    <property type="entry name" value="OmpA-like"/>
    <property type="match status" value="1"/>
</dbReference>
<feature type="transmembrane region" description="Helical" evidence="1">
    <location>
        <begin position="20"/>
        <end position="40"/>
    </location>
</feature>
<accession>A0A1Z4N3A4</accession>
<evidence type="ECO:0000256" key="1">
    <source>
        <dbReference type="SAM" id="Phobius"/>
    </source>
</evidence>
<gene>
    <name evidence="2" type="ORF">NIES37_41750</name>
</gene>
<dbReference type="InterPro" id="IPR036737">
    <property type="entry name" value="OmpA-like_sf"/>
</dbReference>